<protein>
    <submittedName>
        <fullName evidence="2">Uncharacterized protein</fullName>
    </submittedName>
</protein>
<accession>A0A1Y1VVH2</accession>
<dbReference type="AlphaFoldDB" id="A0A1Y1VVH2"/>
<evidence type="ECO:0000256" key="1">
    <source>
        <dbReference type="SAM" id="MobiDB-lite"/>
    </source>
</evidence>
<keyword evidence="3" id="KW-1185">Reference proteome</keyword>
<feature type="region of interest" description="Disordered" evidence="1">
    <location>
        <begin position="84"/>
        <end position="121"/>
    </location>
</feature>
<proteinExistence type="predicted"/>
<dbReference type="InParanoid" id="A0A1Y1VVH2"/>
<name>A0A1Y1VVH2_9FUNG</name>
<reference evidence="2 3" key="1">
    <citation type="submission" date="2016-07" db="EMBL/GenBank/DDBJ databases">
        <title>Pervasive Adenine N6-methylation of Active Genes in Fungi.</title>
        <authorList>
            <consortium name="DOE Joint Genome Institute"/>
            <person name="Mondo S.J."/>
            <person name="Dannebaum R.O."/>
            <person name="Kuo R.C."/>
            <person name="Labutti K."/>
            <person name="Haridas S."/>
            <person name="Kuo A."/>
            <person name="Salamov A."/>
            <person name="Ahrendt S.R."/>
            <person name="Lipzen A."/>
            <person name="Sullivan W."/>
            <person name="Andreopoulos W.B."/>
            <person name="Clum A."/>
            <person name="Lindquist E."/>
            <person name="Daum C."/>
            <person name="Ramamoorthy G.K."/>
            <person name="Gryganskyi A."/>
            <person name="Culley D."/>
            <person name="Magnuson J.K."/>
            <person name="James T.Y."/>
            <person name="O'Malley M.A."/>
            <person name="Stajich J.E."/>
            <person name="Spatafora J.W."/>
            <person name="Visel A."/>
            <person name="Grigoriev I.V."/>
        </authorList>
    </citation>
    <scope>NUCLEOTIDE SEQUENCE [LARGE SCALE GENOMIC DNA]</scope>
    <source>
        <strain evidence="2 3">CBS 931.73</strain>
    </source>
</reference>
<evidence type="ECO:0000313" key="2">
    <source>
        <dbReference type="EMBL" id="ORX65005.1"/>
    </source>
</evidence>
<feature type="compositionally biased region" description="Acidic residues" evidence="1">
    <location>
        <begin position="97"/>
        <end position="121"/>
    </location>
</feature>
<dbReference type="Proteomes" id="UP000193498">
    <property type="component" value="Unassembled WGS sequence"/>
</dbReference>
<comment type="caution">
    <text evidence="2">The sequence shown here is derived from an EMBL/GenBank/DDBJ whole genome shotgun (WGS) entry which is preliminary data.</text>
</comment>
<gene>
    <name evidence="2" type="ORF">K493DRAFT_364753</name>
</gene>
<organism evidence="2 3">
    <name type="scientific">Basidiobolus meristosporus CBS 931.73</name>
    <dbReference type="NCBI Taxonomy" id="1314790"/>
    <lineage>
        <taxon>Eukaryota</taxon>
        <taxon>Fungi</taxon>
        <taxon>Fungi incertae sedis</taxon>
        <taxon>Zoopagomycota</taxon>
        <taxon>Entomophthoromycotina</taxon>
        <taxon>Basidiobolomycetes</taxon>
        <taxon>Basidiobolales</taxon>
        <taxon>Basidiobolaceae</taxon>
        <taxon>Basidiobolus</taxon>
    </lineage>
</organism>
<evidence type="ECO:0000313" key="3">
    <source>
        <dbReference type="Proteomes" id="UP000193498"/>
    </source>
</evidence>
<sequence>MGRGRWGRVDGEEDDHLKFIKPSASNNAAIASVSNHGFNPFHNTGHGVLIPNYLINREIELAPEESELKGARFISFEPTGIFATGETGMKYGTTSDEAVEDNPDITADDEDEDEDATDPEEAELWGRFGGCGRWRRGRWGRGRWGRGRWGRRRWGRW</sequence>
<dbReference type="EMBL" id="MCFE01001163">
    <property type="protein sequence ID" value="ORX65005.1"/>
    <property type="molecule type" value="Genomic_DNA"/>
</dbReference>